<proteinExistence type="predicted"/>
<dbReference type="InterPro" id="IPR052032">
    <property type="entry name" value="ATP-dep_AA_Ligase"/>
</dbReference>
<feature type="domain" description="ATP-grasp" evidence="5">
    <location>
        <begin position="118"/>
        <end position="309"/>
    </location>
</feature>
<reference evidence="6 7" key="1">
    <citation type="submission" date="2014-07" db="EMBL/GenBank/DDBJ databases">
        <authorList>
            <person name="McCorrison J."/>
            <person name="Sanka R."/>
            <person name="Torralba M."/>
            <person name="Gillis M."/>
            <person name="Haft D.H."/>
            <person name="Methe B."/>
            <person name="Sutton G."/>
            <person name="Nelson K.E."/>
        </authorList>
    </citation>
    <scope>NUCLEOTIDE SEQUENCE [LARGE SCALE GENOMIC DNA]</scope>
    <source>
        <strain evidence="6 7">DNF00882</strain>
    </source>
</reference>
<dbReference type="EMBL" id="JRNR01000116">
    <property type="protein sequence ID" value="KGF47104.1"/>
    <property type="molecule type" value="Genomic_DNA"/>
</dbReference>
<dbReference type="GO" id="GO:0005524">
    <property type="term" value="F:ATP binding"/>
    <property type="evidence" value="ECO:0007669"/>
    <property type="project" value="UniProtKB-UniRule"/>
</dbReference>
<name>A0A096CP50_9BACT</name>
<evidence type="ECO:0000256" key="1">
    <source>
        <dbReference type="ARBA" id="ARBA00022598"/>
    </source>
</evidence>
<comment type="caution">
    <text evidence="6">The sequence shown here is derived from an EMBL/GenBank/DDBJ whole genome shotgun (WGS) entry which is preliminary data.</text>
</comment>
<evidence type="ECO:0000256" key="2">
    <source>
        <dbReference type="ARBA" id="ARBA00022741"/>
    </source>
</evidence>
<keyword evidence="3 4" id="KW-0067">ATP-binding</keyword>
<gene>
    <name evidence="6" type="ORF">HMPREF0654_10265</name>
</gene>
<protein>
    <recommendedName>
        <fullName evidence="5">ATP-grasp domain-containing protein</fullName>
    </recommendedName>
</protein>
<sequence>MFSPKDLTGKKILILAGAKVHCKIVHAAKELGVYTIVTDYLPIKESPAKQIADEAWEIDIKDIRSIVNKCKQEKVDGVLSFCIDPAQIPYQQICEQLNIPCYGTKEQFAIFTNKRLFKDYCQQHGVDVIPEYSIEDVQNNKVEYPILVKPTESRGSRGQTVCYSKEDVKKAIEIASNESLDHKYLIERYMLGKQDISLAYIIVDSTPYLVKIGDRFLGKVKDNLEKQQIATVLPSLYAEEYKQKVEPKVISMIKSLGMKFGAIFLQGFWEDGHIYMYDPGLRFPGSDFDIVTKEITGFDSMKSFVYFALTGDVKSCFGNPINAYQYNHSICLILSIAVKPGKISSFKGFDCLAKDSRIFSAEKRVNINDIIPASGDIRQRVAEFVAHLSHRQDLRDFQSYIYENLKIYNQNNEDMIISKPNF</sequence>
<keyword evidence="2 4" id="KW-0547">Nucleotide-binding</keyword>
<dbReference type="Proteomes" id="UP000029538">
    <property type="component" value="Unassembled WGS sequence"/>
</dbReference>
<keyword evidence="1" id="KW-0436">Ligase</keyword>
<evidence type="ECO:0000313" key="7">
    <source>
        <dbReference type="Proteomes" id="UP000029538"/>
    </source>
</evidence>
<dbReference type="InterPro" id="IPR011761">
    <property type="entry name" value="ATP-grasp"/>
</dbReference>
<dbReference type="Gene3D" id="3.30.1490.20">
    <property type="entry name" value="ATP-grasp fold, A domain"/>
    <property type="match status" value="1"/>
</dbReference>
<dbReference type="GO" id="GO:0046872">
    <property type="term" value="F:metal ion binding"/>
    <property type="evidence" value="ECO:0007669"/>
    <property type="project" value="InterPro"/>
</dbReference>
<dbReference type="AlphaFoldDB" id="A0A096CP50"/>
<dbReference type="Gene3D" id="3.40.50.20">
    <property type="match status" value="1"/>
</dbReference>
<evidence type="ECO:0000313" key="6">
    <source>
        <dbReference type="EMBL" id="KGF47104.1"/>
    </source>
</evidence>
<dbReference type="SUPFAM" id="SSF56059">
    <property type="entry name" value="Glutathione synthetase ATP-binding domain-like"/>
    <property type="match status" value="1"/>
</dbReference>
<dbReference type="InterPro" id="IPR005479">
    <property type="entry name" value="CPAse_ATP-bd"/>
</dbReference>
<dbReference type="PANTHER" id="PTHR43585:SF2">
    <property type="entry name" value="ATP-GRASP ENZYME FSQD"/>
    <property type="match status" value="1"/>
</dbReference>
<accession>A0A096CP50</accession>
<dbReference type="Pfam" id="PF02786">
    <property type="entry name" value="CPSase_L_D2"/>
    <property type="match status" value="1"/>
</dbReference>
<dbReference type="PROSITE" id="PS50975">
    <property type="entry name" value="ATP_GRASP"/>
    <property type="match status" value="1"/>
</dbReference>
<organism evidence="6 7">
    <name type="scientific">Prevotella disiens DNF00882</name>
    <dbReference type="NCBI Taxonomy" id="1401075"/>
    <lineage>
        <taxon>Bacteria</taxon>
        <taxon>Pseudomonadati</taxon>
        <taxon>Bacteroidota</taxon>
        <taxon>Bacteroidia</taxon>
        <taxon>Bacteroidales</taxon>
        <taxon>Prevotellaceae</taxon>
        <taxon>Prevotella</taxon>
    </lineage>
</organism>
<dbReference type="PANTHER" id="PTHR43585">
    <property type="entry name" value="FUMIPYRROLE BIOSYNTHESIS PROTEIN C"/>
    <property type="match status" value="1"/>
</dbReference>
<dbReference type="GO" id="GO:0016874">
    <property type="term" value="F:ligase activity"/>
    <property type="evidence" value="ECO:0007669"/>
    <property type="project" value="UniProtKB-KW"/>
</dbReference>
<dbReference type="Gene3D" id="3.30.470.20">
    <property type="entry name" value="ATP-grasp fold, B domain"/>
    <property type="match status" value="1"/>
</dbReference>
<evidence type="ECO:0000256" key="4">
    <source>
        <dbReference type="PROSITE-ProRule" id="PRU00409"/>
    </source>
</evidence>
<evidence type="ECO:0000256" key="3">
    <source>
        <dbReference type="ARBA" id="ARBA00022840"/>
    </source>
</evidence>
<dbReference type="InterPro" id="IPR013815">
    <property type="entry name" value="ATP_grasp_subdomain_1"/>
</dbReference>
<evidence type="ECO:0000259" key="5">
    <source>
        <dbReference type="PROSITE" id="PS50975"/>
    </source>
</evidence>